<name>A0AAW7Y475_9GAMM</name>
<evidence type="ECO:0000313" key="10">
    <source>
        <dbReference type="Proteomes" id="UP001170624"/>
    </source>
</evidence>
<evidence type="ECO:0000256" key="5">
    <source>
        <dbReference type="ARBA" id="ARBA00022692"/>
    </source>
</evidence>
<evidence type="ECO:0000256" key="7">
    <source>
        <dbReference type="ARBA" id="ARBA00023136"/>
    </source>
</evidence>
<feature type="transmembrane region" description="Helical" evidence="8">
    <location>
        <begin position="261"/>
        <end position="280"/>
    </location>
</feature>
<proteinExistence type="inferred from homology"/>
<evidence type="ECO:0000256" key="3">
    <source>
        <dbReference type="ARBA" id="ARBA00022448"/>
    </source>
</evidence>
<evidence type="ECO:0000313" key="9">
    <source>
        <dbReference type="EMBL" id="MDO6541450.1"/>
    </source>
</evidence>
<protein>
    <submittedName>
        <fullName evidence="9">AEC family transporter</fullName>
    </submittedName>
</protein>
<accession>A0AAW7Y475</accession>
<dbReference type="AlphaFoldDB" id="A0AAW7Y475"/>
<dbReference type="PANTHER" id="PTHR36838">
    <property type="entry name" value="AUXIN EFFLUX CARRIER FAMILY PROTEIN"/>
    <property type="match status" value="1"/>
</dbReference>
<keyword evidence="4" id="KW-1003">Cell membrane</keyword>
<evidence type="ECO:0000256" key="4">
    <source>
        <dbReference type="ARBA" id="ARBA00022475"/>
    </source>
</evidence>
<evidence type="ECO:0000256" key="8">
    <source>
        <dbReference type="SAM" id="Phobius"/>
    </source>
</evidence>
<keyword evidence="6 8" id="KW-1133">Transmembrane helix</keyword>
<dbReference type="EMBL" id="JAUOPU010000002">
    <property type="protein sequence ID" value="MDO6541450.1"/>
    <property type="molecule type" value="Genomic_DNA"/>
</dbReference>
<evidence type="ECO:0000256" key="2">
    <source>
        <dbReference type="ARBA" id="ARBA00010145"/>
    </source>
</evidence>
<gene>
    <name evidence="9" type="ORF">Q4568_02835</name>
</gene>
<comment type="caution">
    <text evidence="9">The sequence shown here is derived from an EMBL/GenBank/DDBJ whole genome shotgun (WGS) entry which is preliminary data.</text>
</comment>
<feature type="transmembrane region" description="Helical" evidence="8">
    <location>
        <begin position="171"/>
        <end position="191"/>
    </location>
</feature>
<feature type="transmembrane region" description="Helical" evidence="8">
    <location>
        <begin position="129"/>
        <end position="150"/>
    </location>
</feature>
<dbReference type="Pfam" id="PF03547">
    <property type="entry name" value="Mem_trans"/>
    <property type="match status" value="1"/>
</dbReference>
<evidence type="ECO:0000256" key="1">
    <source>
        <dbReference type="ARBA" id="ARBA00004651"/>
    </source>
</evidence>
<evidence type="ECO:0000256" key="6">
    <source>
        <dbReference type="ARBA" id="ARBA00022989"/>
    </source>
</evidence>
<dbReference type="GO" id="GO:0055085">
    <property type="term" value="P:transmembrane transport"/>
    <property type="evidence" value="ECO:0007669"/>
    <property type="project" value="InterPro"/>
</dbReference>
<dbReference type="InterPro" id="IPR004776">
    <property type="entry name" value="Mem_transp_PIN-like"/>
</dbReference>
<feature type="transmembrane region" description="Helical" evidence="8">
    <location>
        <begin position="292"/>
        <end position="315"/>
    </location>
</feature>
<feature type="transmembrane region" description="Helical" evidence="8">
    <location>
        <begin position="12"/>
        <end position="33"/>
    </location>
</feature>
<feature type="transmembrane region" description="Helical" evidence="8">
    <location>
        <begin position="234"/>
        <end position="255"/>
    </location>
</feature>
<feature type="transmembrane region" description="Helical" evidence="8">
    <location>
        <begin position="70"/>
        <end position="91"/>
    </location>
</feature>
<keyword evidence="3" id="KW-0813">Transport</keyword>
<dbReference type="Gene3D" id="1.20.1530.20">
    <property type="match status" value="1"/>
</dbReference>
<dbReference type="PANTHER" id="PTHR36838:SF4">
    <property type="entry name" value="AUXIN EFFLUX CARRIER FAMILY PROTEIN"/>
    <property type="match status" value="1"/>
</dbReference>
<comment type="similarity">
    <text evidence="2">Belongs to the auxin efflux carrier (TC 2.A.69) family.</text>
</comment>
<dbReference type="GO" id="GO:0005886">
    <property type="term" value="C:plasma membrane"/>
    <property type="evidence" value="ECO:0007669"/>
    <property type="project" value="UniProtKB-SubCell"/>
</dbReference>
<dbReference type="RefSeq" id="WP_261858783.1">
    <property type="nucleotide sequence ID" value="NZ_AP024851.1"/>
</dbReference>
<feature type="transmembrane region" description="Helical" evidence="8">
    <location>
        <begin position="103"/>
        <end position="123"/>
    </location>
</feature>
<reference evidence="9" key="1">
    <citation type="submission" date="2023-07" db="EMBL/GenBank/DDBJ databases">
        <title>Genome content predicts the carbon catabolic preferences of heterotrophic bacteria.</title>
        <authorList>
            <person name="Gralka M."/>
        </authorList>
    </citation>
    <scope>NUCLEOTIDE SEQUENCE</scope>
    <source>
        <strain evidence="9">G2M05</strain>
    </source>
</reference>
<comment type="subcellular location">
    <subcellularLocation>
        <location evidence="1">Cell membrane</location>
        <topology evidence="1">Multi-pass membrane protein</topology>
    </subcellularLocation>
</comment>
<dbReference type="Proteomes" id="UP001170624">
    <property type="component" value="Unassembled WGS sequence"/>
</dbReference>
<sequence>MNAFIEQLFFSISVTGPIFIMLALGVVLKSNGLIDEKFTEGGSRLVFNVTLPALLFLSVVKADLQQAGHFQLIAFALIGNMALFGLFELLCGTMIKKRSDLGVVVQGAFRANTGIIGLAYAANAYGEEGLVIGSLYVAAITVLYNILAVITLTRHSETNTQLNIRHLLHSIIRNPLIISILIAIPISYLHIELPNILLQSGRYFADMTLPLALLCTGASLDFRQLKQESTSANVAGFSRLVIAPTLLTITGYLLGFRSVELGIIFLMSAAPTAAASYVMAHSMGANAKLAANIIALTTIASTFTCSLGITLLNMWTK</sequence>
<dbReference type="InterPro" id="IPR038770">
    <property type="entry name" value="Na+/solute_symporter_sf"/>
</dbReference>
<organism evidence="9 10">
    <name type="scientific">Photobacterium sanguinicancri</name>
    <dbReference type="NCBI Taxonomy" id="875932"/>
    <lineage>
        <taxon>Bacteria</taxon>
        <taxon>Pseudomonadati</taxon>
        <taxon>Pseudomonadota</taxon>
        <taxon>Gammaproteobacteria</taxon>
        <taxon>Vibrionales</taxon>
        <taxon>Vibrionaceae</taxon>
        <taxon>Photobacterium</taxon>
    </lineage>
</organism>
<keyword evidence="5 8" id="KW-0812">Transmembrane</keyword>
<keyword evidence="7 8" id="KW-0472">Membrane</keyword>
<feature type="transmembrane region" description="Helical" evidence="8">
    <location>
        <begin position="45"/>
        <end position="64"/>
    </location>
</feature>